<evidence type="ECO:0000259" key="12">
    <source>
        <dbReference type="PROSITE" id="PS51192"/>
    </source>
</evidence>
<dbReference type="Gene3D" id="3.40.50.300">
    <property type="entry name" value="P-loop containing nucleotide triphosphate hydrolases"/>
    <property type="match status" value="2"/>
</dbReference>
<keyword evidence="6 11" id="KW-0680">Restriction system</keyword>
<keyword evidence="5 11" id="KW-0547">Nucleotide-binding</keyword>
<dbReference type="InterPro" id="IPR051268">
    <property type="entry name" value="Type-I_R_enzyme_R_subunit"/>
</dbReference>
<evidence type="ECO:0000256" key="4">
    <source>
        <dbReference type="ARBA" id="ARBA00022722"/>
    </source>
</evidence>
<dbReference type="Pfam" id="PF11867">
    <property type="entry name" value="T1RH-like_C"/>
    <property type="match status" value="1"/>
</dbReference>
<dbReference type="Proteomes" id="UP000190140">
    <property type="component" value="Unassembled WGS sequence"/>
</dbReference>
<sequence length="1043" mass="120174">MGYLGNEETLVELPAIDYLRDKLGYEFIHGQFLTPDYGERATMTEVILEKRLKKALRRINPWMNDGNISKAIRYLTRPEGLGISLYEINEKIYDAIVNLSYSLDQDLDGSGQKKYHTVKFIDWDNITNNDFLVTRQFKVHGPHEKIIPDIIIFINGIPVVVLECKSPFLEKSKNENMGKYEAFNQLRRYMNARESNVVEGAERLFYTNFITGILNKYHGYLGTISSTYGHYQEWKDPYPFKVKDIQGVEDNGQNIFLQGILEKNNLLDIMRNFLLYEGGIKKVCRYQQFRAVNKALKRLVDGKDSISRGGVIWHTQGSGKSLTMVLLARKIRRIEELMDATIVVVTDRVDLDKQIYNTFMRTLSTITTPVQADSVSTLKELLSLAQPQIIMTTIHKFQGEKEEKQVLKDDKQNKGLYFEKEFGVLTTKTNVIVLTDEAHRSQYKGMAKNMRDALPNAAFLGFTGTPIDKQDKSTKRTFGTYIDKYGIKEAVEDGATVKIVYEGRKPELQIDGDTLEELFDIEFEDKTDDEKEAIKQKYANKRAIVEADERIADIAKDILTHYKEQIFPNGFKAQVVCVSREACVKYYNALNKYMEGSIGEKLEVKIIYSGSPNDEPHLKEHFTTKTEQDQIIKRFLQPIDKDKLCFIIVKDMLLTGFDAPIEQVMYLDRPLKEHNLLQAIARVNRTFGETKKCGYIVDYYGISNHLEEALAIFDKEELGEPMEGIDAVYNQMLSYREAVMSMFKGIDPNDLDELVKCIEKEDKRAEFELAYKRFASTMEQILPAHVPTETINDLRWLSYIRAAAKARFEPQDQLDIAGCGGKVREIISAHLKSKGVETWIEPITLFDADFKKKINTLESDEAVASGMEHAIKNVIHVKMDDNPVYYTSLLEKLQKILDETKNNWIERKNKLQEFIQNDVQKGEIKEAEALGLSKEEYAFFETVKKHLKEDETNNEVVKEEQAEYISNEIIELSKSIATDIAEIVKKNYLIDWVTNPTKTSDIERAIYMMLTTKYFKKIKLEVRKQLVQPLLQLAKKHYAALTE</sequence>
<dbReference type="REBASE" id="200148">
    <property type="entry name" value="Cth7309ORF19680P"/>
</dbReference>
<organism evidence="13 14">
    <name type="scientific">Alkalithermobacter paradoxus</name>
    <dbReference type="NCBI Taxonomy" id="29349"/>
    <lineage>
        <taxon>Bacteria</taxon>
        <taxon>Bacillati</taxon>
        <taxon>Bacillota</taxon>
        <taxon>Clostridia</taxon>
        <taxon>Peptostreptococcales</taxon>
        <taxon>Tepidibacteraceae</taxon>
        <taxon>Alkalithermobacter</taxon>
    </lineage>
</organism>
<dbReference type="SMART" id="SM00487">
    <property type="entry name" value="DEXDc"/>
    <property type="match status" value="1"/>
</dbReference>
<dbReference type="PANTHER" id="PTHR30195:SF15">
    <property type="entry name" value="TYPE I RESTRICTION ENZYME HINDI ENDONUCLEASE SUBUNIT"/>
    <property type="match status" value="1"/>
</dbReference>
<keyword evidence="9 11" id="KW-0067">ATP-binding</keyword>
<comment type="catalytic activity">
    <reaction evidence="1 11">
        <text>Endonucleolytic cleavage of DNA to give random double-stranded fragments with terminal 5'-phosphates, ATP is simultaneously hydrolyzed.</text>
        <dbReference type="EC" id="3.1.21.3"/>
    </reaction>
</comment>
<dbReference type="Pfam" id="PF18766">
    <property type="entry name" value="SWI2_SNF2"/>
    <property type="match status" value="1"/>
</dbReference>
<dbReference type="Pfam" id="PF22679">
    <property type="entry name" value="T1R_D3-like"/>
    <property type="match status" value="1"/>
</dbReference>
<dbReference type="EC" id="3.1.21.3" evidence="11"/>
<evidence type="ECO:0000256" key="7">
    <source>
        <dbReference type="ARBA" id="ARBA00022759"/>
    </source>
</evidence>
<feature type="domain" description="Helicase ATP-binding" evidence="12">
    <location>
        <begin position="301"/>
        <end position="484"/>
    </location>
</feature>
<gene>
    <name evidence="13" type="primary">hsdR</name>
    <name evidence="13" type="ORF">CLOTH_19720</name>
</gene>
<evidence type="ECO:0000256" key="2">
    <source>
        <dbReference type="ARBA" id="ARBA00008598"/>
    </source>
</evidence>
<dbReference type="GO" id="GO:0009035">
    <property type="term" value="F:type I site-specific deoxyribonuclease activity"/>
    <property type="evidence" value="ECO:0007669"/>
    <property type="project" value="UniProtKB-EC"/>
</dbReference>
<dbReference type="CDD" id="cd22332">
    <property type="entry name" value="HsdR_N"/>
    <property type="match status" value="1"/>
</dbReference>
<dbReference type="AlphaFoldDB" id="A0A1V4I436"/>
<evidence type="ECO:0000256" key="3">
    <source>
        <dbReference type="ARBA" id="ARBA00011296"/>
    </source>
</evidence>
<protein>
    <recommendedName>
        <fullName evidence="11">Type I restriction enzyme endonuclease subunit</fullName>
        <shortName evidence="11">R protein</shortName>
        <ecNumber evidence="11">3.1.21.3</ecNumber>
    </recommendedName>
    <alternativeName>
        <fullName evidence="11">Type-1 restriction enzyme R protein</fullName>
    </alternativeName>
</protein>
<evidence type="ECO:0000256" key="8">
    <source>
        <dbReference type="ARBA" id="ARBA00022801"/>
    </source>
</evidence>
<dbReference type="SUPFAM" id="SSF52540">
    <property type="entry name" value="P-loop containing nucleoside triphosphate hydrolases"/>
    <property type="match status" value="2"/>
</dbReference>
<dbReference type="OrthoDB" id="9758243at2"/>
<keyword evidence="7" id="KW-0255">Endonuclease</keyword>
<dbReference type="GO" id="GO:0009307">
    <property type="term" value="P:DNA restriction-modification system"/>
    <property type="evidence" value="ECO:0007669"/>
    <property type="project" value="UniProtKB-KW"/>
</dbReference>
<dbReference type="InterPro" id="IPR021810">
    <property type="entry name" value="T1RH-like_C"/>
</dbReference>
<comment type="similarity">
    <text evidence="2 11">Belongs to the HsdR family.</text>
</comment>
<dbReference type="CDD" id="cd18800">
    <property type="entry name" value="SF2_C_EcoR124I-like"/>
    <property type="match status" value="1"/>
</dbReference>
<dbReference type="Gene3D" id="3.90.1570.50">
    <property type="match status" value="1"/>
</dbReference>
<comment type="subunit">
    <text evidence="3 11">The type I restriction/modification system is composed of three polypeptides R, M and S.</text>
</comment>
<dbReference type="InterPro" id="IPR040980">
    <property type="entry name" value="SWI2_SNF2"/>
</dbReference>
<dbReference type="RefSeq" id="WP_079413575.1">
    <property type="nucleotide sequence ID" value="NZ_MZGW01000012.1"/>
</dbReference>
<reference evidence="13 14" key="1">
    <citation type="submission" date="2017-03" db="EMBL/GenBank/DDBJ databases">
        <title>Genome sequence of Clostridium thermoalcaliphilum DSM 7309.</title>
        <authorList>
            <person name="Poehlein A."/>
            <person name="Daniel R."/>
        </authorList>
    </citation>
    <scope>NUCLEOTIDE SEQUENCE [LARGE SCALE GENOMIC DNA]</scope>
    <source>
        <strain evidence="13 14">DSM 7309</strain>
    </source>
</reference>
<dbReference type="InterPro" id="IPR007409">
    <property type="entry name" value="Restrct_endonuc_type1_HsdR_N"/>
</dbReference>
<dbReference type="GO" id="GO:0003677">
    <property type="term" value="F:DNA binding"/>
    <property type="evidence" value="ECO:0007669"/>
    <property type="project" value="UniProtKB-KW"/>
</dbReference>
<dbReference type="PROSITE" id="PS51192">
    <property type="entry name" value="HELICASE_ATP_BIND_1"/>
    <property type="match status" value="1"/>
</dbReference>
<evidence type="ECO:0000256" key="1">
    <source>
        <dbReference type="ARBA" id="ARBA00000851"/>
    </source>
</evidence>
<dbReference type="NCBIfam" id="TIGR00348">
    <property type="entry name" value="hsdR"/>
    <property type="match status" value="1"/>
</dbReference>
<evidence type="ECO:0000256" key="5">
    <source>
        <dbReference type="ARBA" id="ARBA00022741"/>
    </source>
</evidence>
<dbReference type="InterPro" id="IPR027417">
    <property type="entry name" value="P-loop_NTPase"/>
</dbReference>
<evidence type="ECO:0000313" key="14">
    <source>
        <dbReference type="Proteomes" id="UP000190140"/>
    </source>
</evidence>
<evidence type="ECO:0000256" key="11">
    <source>
        <dbReference type="RuleBase" id="RU364115"/>
    </source>
</evidence>
<keyword evidence="14" id="KW-1185">Reference proteome</keyword>
<comment type="caution">
    <text evidence="13">The sequence shown here is derived from an EMBL/GenBank/DDBJ whole genome shotgun (WGS) entry which is preliminary data.</text>
</comment>
<dbReference type="PANTHER" id="PTHR30195">
    <property type="entry name" value="TYPE I SITE-SPECIFIC DEOXYRIBONUCLEASE PROTEIN SUBUNIT M AND R"/>
    <property type="match status" value="1"/>
</dbReference>
<dbReference type="EMBL" id="MZGW01000012">
    <property type="protein sequence ID" value="OPJ54751.1"/>
    <property type="molecule type" value="Genomic_DNA"/>
</dbReference>
<evidence type="ECO:0000256" key="10">
    <source>
        <dbReference type="ARBA" id="ARBA00023125"/>
    </source>
</evidence>
<evidence type="ECO:0000256" key="9">
    <source>
        <dbReference type="ARBA" id="ARBA00022840"/>
    </source>
</evidence>
<dbReference type="InterPro" id="IPR014001">
    <property type="entry name" value="Helicase_ATP-bd"/>
</dbReference>
<dbReference type="InterPro" id="IPR004473">
    <property type="entry name" value="Restrct_endonuc_typeI_HsdR"/>
</dbReference>
<name>A0A1V4I436_9FIRM</name>
<evidence type="ECO:0000313" key="13">
    <source>
        <dbReference type="EMBL" id="OPJ54751.1"/>
    </source>
</evidence>
<dbReference type="GO" id="GO:0005524">
    <property type="term" value="F:ATP binding"/>
    <property type="evidence" value="ECO:0007669"/>
    <property type="project" value="UniProtKB-KW"/>
</dbReference>
<keyword evidence="4" id="KW-0540">Nuclease</keyword>
<dbReference type="InterPro" id="IPR055180">
    <property type="entry name" value="HsdR_RecA-like_helicase_dom_2"/>
</dbReference>
<keyword evidence="10 11" id="KW-0238">DNA-binding</keyword>
<keyword evidence="8 11" id="KW-0378">Hydrolase</keyword>
<dbReference type="STRING" id="29349.CLOTH_19720"/>
<proteinExistence type="inferred from homology"/>
<accession>A0A1V4I436</accession>
<dbReference type="Pfam" id="PF04313">
    <property type="entry name" value="HSDR_N"/>
    <property type="match status" value="1"/>
</dbReference>
<dbReference type="CDD" id="cd18030">
    <property type="entry name" value="DEXHc_RE_I_HsdR"/>
    <property type="match status" value="1"/>
</dbReference>
<comment type="function">
    <text evidence="11">Subunit R is required for both nuclease and ATPase activities, but not for modification.</text>
</comment>
<evidence type="ECO:0000256" key="6">
    <source>
        <dbReference type="ARBA" id="ARBA00022747"/>
    </source>
</evidence>